<organism evidence="8">
    <name type="scientific">Polaromonas hydrogenivorans</name>
    <dbReference type="NCBI Taxonomy" id="335476"/>
    <lineage>
        <taxon>Bacteria</taxon>
        <taxon>Pseudomonadati</taxon>
        <taxon>Pseudomonadota</taxon>
        <taxon>Betaproteobacteria</taxon>
        <taxon>Burkholderiales</taxon>
        <taxon>Comamonadaceae</taxon>
        <taxon>Polaromonas</taxon>
    </lineage>
</organism>
<dbReference type="NCBIfam" id="TIGR01280">
    <property type="entry name" value="xseB"/>
    <property type="match status" value="1"/>
</dbReference>
<evidence type="ECO:0000256" key="5">
    <source>
        <dbReference type="ARBA" id="ARBA00022839"/>
    </source>
</evidence>
<dbReference type="GO" id="GO:0008855">
    <property type="term" value="F:exodeoxyribonuclease VII activity"/>
    <property type="evidence" value="ECO:0007669"/>
    <property type="project" value="UniProtKB-UniRule"/>
</dbReference>
<comment type="function">
    <text evidence="6">Bidirectionally degrades single-stranded DNA into large acid-insoluble oligonucleotides, which are then degraded further into small acid-soluble oligonucleotides.</text>
</comment>
<evidence type="ECO:0000256" key="6">
    <source>
        <dbReference type="HAMAP-Rule" id="MF_00337"/>
    </source>
</evidence>
<sequence length="93" mass="9830">MAKSSASSLSSATPVVAGHDAPAPALPASYEAALQELEGLVGRLESGQLPLDQLLAGYQRGAQLLKFCRDKLEAVETQIKVLEGTELKPWLQA</sequence>
<evidence type="ECO:0000313" key="8">
    <source>
        <dbReference type="EMBL" id="XBP68838.1"/>
    </source>
</evidence>
<evidence type="ECO:0000256" key="3">
    <source>
        <dbReference type="ARBA" id="ARBA00022722"/>
    </source>
</evidence>
<dbReference type="SUPFAM" id="SSF116842">
    <property type="entry name" value="XseB-like"/>
    <property type="match status" value="1"/>
</dbReference>
<dbReference type="EC" id="3.1.11.6" evidence="6"/>
<dbReference type="GO" id="GO:0009318">
    <property type="term" value="C:exodeoxyribonuclease VII complex"/>
    <property type="evidence" value="ECO:0007669"/>
    <property type="project" value="UniProtKB-UniRule"/>
</dbReference>
<keyword evidence="2 6" id="KW-0963">Cytoplasm</keyword>
<evidence type="ECO:0000256" key="4">
    <source>
        <dbReference type="ARBA" id="ARBA00022801"/>
    </source>
</evidence>
<dbReference type="Pfam" id="PF02609">
    <property type="entry name" value="Exonuc_VII_S"/>
    <property type="match status" value="1"/>
</dbReference>
<dbReference type="GO" id="GO:0005829">
    <property type="term" value="C:cytosol"/>
    <property type="evidence" value="ECO:0007669"/>
    <property type="project" value="TreeGrafter"/>
</dbReference>
<reference evidence="8" key="1">
    <citation type="submission" date="2024-05" db="EMBL/GenBank/DDBJ databases">
        <authorList>
            <person name="Bunk B."/>
            <person name="Swiderski J."/>
            <person name="Sproer C."/>
            <person name="Thiel V."/>
        </authorList>
    </citation>
    <scope>NUCLEOTIDE SEQUENCE</scope>
    <source>
        <strain evidence="8">DSM 17735</strain>
    </source>
</reference>
<dbReference type="EMBL" id="CP157675">
    <property type="protein sequence ID" value="XBP68838.1"/>
    <property type="molecule type" value="Genomic_DNA"/>
</dbReference>
<keyword evidence="3 6" id="KW-0540">Nuclease</keyword>
<comment type="subcellular location">
    <subcellularLocation>
        <location evidence="6">Cytoplasm</location>
    </subcellularLocation>
</comment>
<feature type="compositionally biased region" description="Low complexity" evidence="7">
    <location>
        <begin position="1"/>
        <end position="12"/>
    </location>
</feature>
<dbReference type="HAMAP" id="MF_00337">
    <property type="entry name" value="Exonuc_7_S"/>
    <property type="match status" value="1"/>
</dbReference>
<comment type="catalytic activity">
    <reaction evidence="6">
        <text>Exonucleolytic cleavage in either 5'- to 3'- or 3'- to 5'-direction to yield nucleoside 5'-phosphates.</text>
        <dbReference type="EC" id="3.1.11.6"/>
    </reaction>
</comment>
<evidence type="ECO:0000256" key="2">
    <source>
        <dbReference type="ARBA" id="ARBA00022490"/>
    </source>
</evidence>
<proteinExistence type="inferred from homology"/>
<feature type="region of interest" description="Disordered" evidence="7">
    <location>
        <begin position="1"/>
        <end position="20"/>
    </location>
</feature>
<dbReference type="PANTHER" id="PTHR34137:SF1">
    <property type="entry name" value="EXODEOXYRIBONUCLEASE 7 SMALL SUBUNIT"/>
    <property type="match status" value="1"/>
</dbReference>
<dbReference type="PANTHER" id="PTHR34137">
    <property type="entry name" value="EXODEOXYRIBONUCLEASE 7 SMALL SUBUNIT"/>
    <property type="match status" value="1"/>
</dbReference>
<name>A0AAU7LN31_9BURK</name>
<dbReference type="RefSeq" id="WP_349277005.1">
    <property type="nucleotide sequence ID" value="NZ_CBCSCU010000022.1"/>
</dbReference>
<comment type="similarity">
    <text evidence="1 6">Belongs to the XseB family.</text>
</comment>
<keyword evidence="5 6" id="KW-0269">Exonuclease</keyword>
<comment type="subunit">
    <text evidence="6">Heterooligomer composed of large and small subunits.</text>
</comment>
<evidence type="ECO:0000256" key="7">
    <source>
        <dbReference type="SAM" id="MobiDB-lite"/>
    </source>
</evidence>
<protein>
    <recommendedName>
        <fullName evidence="6">Exodeoxyribonuclease 7 small subunit</fullName>
        <ecNumber evidence="6">3.1.11.6</ecNumber>
    </recommendedName>
    <alternativeName>
        <fullName evidence="6">Exodeoxyribonuclease VII small subunit</fullName>
        <shortName evidence="6">Exonuclease VII small subunit</shortName>
    </alternativeName>
</protein>
<keyword evidence="4 6" id="KW-0378">Hydrolase</keyword>
<dbReference type="AlphaFoldDB" id="A0AAU7LN31"/>
<dbReference type="GO" id="GO:0006308">
    <property type="term" value="P:DNA catabolic process"/>
    <property type="evidence" value="ECO:0007669"/>
    <property type="project" value="UniProtKB-UniRule"/>
</dbReference>
<accession>A0AAU7LN31</accession>
<evidence type="ECO:0000256" key="1">
    <source>
        <dbReference type="ARBA" id="ARBA00009998"/>
    </source>
</evidence>
<dbReference type="InterPro" id="IPR037004">
    <property type="entry name" value="Exonuc_VII_ssu_sf"/>
</dbReference>
<gene>
    <name evidence="6 8" type="primary">xseB</name>
    <name evidence="8" type="ORF">ABLV49_13075</name>
</gene>
<dbReference type="InterPro" id="IPR003761">
    <property type="entry name" value="Exonuc_VII_S"/>
</dbReference>
<dbReference type="Gene3D" id="1.10.287.1040">
    <property type="entry name" value="Exonuclease VII, small subunit"/>
    <property type="match status" value="1"/>
</dbReference>